<evidence type="ECO:0000313" key="2">
    <source>
        <dbReference type="Proteomes" id="UP000035860"/>
    </source>
</evidence>
<proteinExistence type="predicted"/>
<comment type="caution">
    <text evidence="1">The sequence shown here is derived from an EMBL/GenBank/DDBJ whole genome shotgun (WGS) entry which is preliminary data.</text>
</comment>
<keyword evidence="2" id="KW-1185">Reference proteome</keyword>
<evidence type="ECO:0000313" key="1">
    <source>
        <dbReference type="EMBL" id="KDN25063.1"/>
    </source>
</evidence>
<evidence type="ECO:0008006" key="3">
    <source>
        <dbReference type="Google" id="ProtNLM"/>
    </source>
</evidence>
<accession>A0A066ULH3</accession>
<reference evidence="1 2" key="1">
    <citation type="journal article" date="2014" name="Genome Announc.">
        <title>Draft Genome Sequence of Moraxella bovoculi Strain 237T (ATCC BAA-1259T) Isolated from a Calf with Infectious Bovine Keratoconjunctivitis.</title>
        <authorList>
            <person name="Calcutt M.J."/>
            <person name="Foecking M.F."/>
            <person name="Martin N.T."/>
            <person name="Mhlanga-Mutangadura T."/>
            <person name="Reilly T.J."/>
        </authorList>
    </citation>
    <scope>NUCLEOTIDE SEQUENCE [LARGE SCALE GENOMIC DNA]</scope>
    <source>
        <strain evidence="1 2">237</strain>
    </source>
</reference>
<organism evidence="1 2">
    <name type="scientific">Moraxella bovoculi 237</name>
    <dbReference type="NCBI Taxonomy" id="743974"/>
    <lineage>
        <taxon>Bacteria</taxon>
        <taxon>Pseudomonadati</taxon>
        <taxon>Pseudomonadota</taxon>
        <taxon>Gammaproteobacteria</taxon>
        <taxon>Moraxellales</taxon>
        <taxon>Moraxellaceae</taxon>
        <taxon>Moraxella</taxon>
    </lineage>
</organism>
<dbReference type="AlphaFoldDB" id="A0A066ULH3"/>
<name>A0A066ULH3_9GAMM</name>
<dbReference type="Proteomes" id="UP000035860">
    <property type="component" value="Unassembled WGS sequence"/>
</dbReference>
<dbReference type="RefSeq" id="WP_036365505.1">
    <property type="nucleotide sequence ID" value="NZ_AOMT01000023.1"/>
</dbReference>
<protein>
    <recommendedName>
        <fullName evidence="3">ParB/Sulfiredoxin domain-containing protein</fullName>
    </recommendedName>
</protein>
<gene>
    <name evidence="1" type="ORF">MBO_05987</name>
</gene>
<dbReference type="EMBL" id="AOMT01000023">
    <property type="protein sequence ID" value="KDN25063.1"/>
    <property type="molecule type" value="Genomic_DNA"/>
</dbReference>
<sequence>MNLKPYYLHTLDIKNGQGKLVPARFFDYTYNEDDDYCIFHADIKKILSYYKFAPNAIPSFIIKDKYKPISAYNPKRETMNYNALQNIVYDLMEYFGIYNHWQEIPIETKYQETDFFNTIPKQFSKTYEKIYKESLTCNDSYKEPCLKLPIFSICHGNFKIEILKNTQYFGLNITKKQVIEYSDIAIVPIDGNHRLRALEALGARDILIKIPKNQINEFTSLCVYKKTDNSNKEF</sequence>